<evidence type="ECO:0000256" key="1">
    <source>
        <dbReference type="ARBA" id="ARBA00010815"/>
    </source>
</evidence>
<dbReference type="PIRSF" id="PIRSF003085">
    <property type="entry name" value="CMAS"/>
    <property type="match status" value="1"/>
</dbReference>
<evidence type="ECO:0000313" key="8">
    <source>
        <dbReference type="Proteomes" id="UP000006377"/>
    </source>
</evidence>
<gene>
    <name evidence="7" type="ordered locus">Plav_2992</name>
</gene>
<feature type="active site" evidence="6">
    <location>
        <position position="402"/>
    </location>
</feature>
<accession>A7HXG6</accession>
<dbReference type="AlphaFoldDB" id="A7HXG6"/>
<dbReference type="SUPFAM" id="SSF53335">
    <property type="entry name" value="S-adenosyl-L-methionine-dependent methyltransferases"/>
    <property type="match status" value="1"/>
</dbReference>
<keyword evidence="4" id="KW-0949">S-adenosyl-L-methionine</keyword>
<dbReference type="EMBL" id="CP000774">
    <property type="protein sequence ID" value="ABS64599.1"/>
    <property type="molecule type" value="Genomic_DNA"/>
</dbReference>
<keyword evidence="5" id="KW-0443">Lipid metabolism</keyword>
<organism evidence="7 8">
    <name type="scientific">Parvibaculum lavamentivorans (strain DS-1 / DSM 13023 / NCIMB 13966)</name>
    <dbReference type="NCBI Taxonomy" id="402881"/>
    <lineage>
        <taxon>Bacteria</taxon>
        <taxon>Pseudomonadati</taxon>
        <taxon>Pseudomonadota</taxon>
        <taxon>Alphaproteobacteria</taxon>
        <taxon>Hyphomicrobiales</taxon>
        <taxon>Parvibaculaceae</taxon>
        <taxon>Parvibaculum</taxon>
    </lineage>
</organism>
<dbReference type="STRING" id="402881.Plav_2992"/>
<evidence type="ECO:0000256" key="4">
    <source>
        <dbReference type="ARBA" id="ARBA00022691"/>
    </source>
</evidence>
<reference evidence="7 8" key="1">
    <citation type="journal article" date="2011" name="Stand. Genomic Sci.">
        <title>Complete genome sequence of Parvibaculum lavamentivorans type strain (DS-1(T)).</title>
        <authorList>
            <person name="Schleheck D."/>
            <person name="Weiss M."/>
            <person name="Pitluck S."/>
            <person name="Bruce D."/>
            <person name="Land M.L."/>
            <person name="Han S."/>
            <person name="Saunders E."/>
            <person name="Tapia R."/>
            <person name="Detter C."/>
            <person name="Brettin T."/>
            <person name="Han J."/>
            <person name="Woyke T."/>
            <person name="Goodwin L."/>
            <person name="Pennacchio L."/>
            <person name="Nolan M."/>
            <person name="Cook A.M."/>
            <person name="Kjelleberg S."/>
            <person name="Thomas T."/>
        </authorList>
    </citation>
    <scope>NUCLEOTIDE SEQUENCE [LARGE SCALE GENOMIC DNA]</scope>
    <source>
        <strain evidence="8">DS-1 / DSM 13023 / NCIMB 13966</strain>
    </source>
</reference>
<dbReference type="CDD" id="cd02440">
    <property type="entry name" value="AdoMet_MTases"/>
    <property type="match status" value="1"/>
</dbReference>
<dbReference type="GO" id="GO:0032259">
    <property type="term" value="P:methylation"/>
    <property type="evidence" value="ECO:0007669"/>
    <property type="project" value="UniProtKB-KW"/>
</dbReference>
<evidence type="ECO:0000256" key="3">
    <source>
        <dbReference type="ARBA" id="ARBA00022679"/>
    </source>
</evidence>
<sequence>MTQIPVDGRRDGATAPMSIDVTPANLGSITGIPPLARLAFRALLKVRHGSILMILPDGRQLRFQGEEPGEHAVMVIRDFGLARRFFANGDLGAAEAFLDGMWDSPNVTAFLQFFLRNSEALQDKLKGMPIARFVSRLGHMMRRNSKRGSKRNIEYHYDLGNNFYRRWLDPTMTYSSARFAHAGQDLSAAQINKYRSLAESIDLKPEHHLLEIGSGWGGFAEYAASEIGCRVTGVTISKEQLAFARERMEKKGLSDKVDIRYQDYRDIDERFDRIASIEMFEAVGEEYWPTYFEKVRNCLKPGGKAGLQIITIADRSFAAYRKRADFIQRYIFPGGMLPSPSILKQQVSSAGLTWVGNLDFGLDYAETLNQWRTRFRAAWPEIQHQGFDERFRRMWEYYLSYCEAGFRAGNIDVTQVTLARP</sequence>
<dbReference type="eggNOG" id="COG2230">
    <property type="taxonomic scope" value="Bacteria"/>
</dbReference>
<name>A7HXG6_PARL1</name>
<protein>
    <submittedName>
        <fullName evidence="7">Cyclopropane-fatty-acyl-phospholipid synthase</fullName>
        <ecNumber evidence="7">2.1.1.79</ecNumber>
    </submittedName>
</protein>
<dbReference type="GO" id="GO:0008825">
    <property type="term" value="F:cyclopropane-fatty-acyl-phospholipid synthase activity"/>
    <property type="evidence" value="ECO:0007669"/>
    <property type="project" value="UniProtKB-EC"/>
</dbReference>
<dbReference type="PANTHER" id="PTHR43667">
    <property type="entry name" value="CYCLOPROPANE-FATTY-ACYL-PHOSPHOLIPID SYNTHASE"/>
    <property type="match status" value="1"/>
</dbReference>
<dbReference type="PANTHER" id="PTHR43667:SF2">
    <property type="entry name" value="FATTY ACID C-METHYL TRANSFERASE"/>
    <property type="match status" value="1"/>
</dbReference>
<dbReference type="EC" id="2.1.1.79" evidence="7"/>
<keyword evidence="3 7" id="KW-0808">Transferase</keyword>
<dbReference type="GO" id="GO:0008610">
    <property type="term" value="P:lipid biosynthetic process"/>
    <property type="evidence" value="ECO:0007669"/>
    <property type="project" value="InterPro"/>
</dbReference>
<evidence type="ECO:0000256" key="6">
    <source>
        <dbReference type="PIRSR" id="PIRSR003085-1"/>
    </source>
</evidence>
<dbReference type="Proteomes" id="UP000006377">
    <property type="component" value="Chromosome"/>
</dbReference>
<keyword evidence="8" id="KW-1185">Reference proteome</keyword>
<evidence type="ECO:0000256" key="2">
    <source>
        <dbReference type="ARBA" id="ARBA00022603"/>
    </source>
</evidence>
<dbReference type="Gene3D" id="3.40.50.150">
    <property type="entry name" value="Vaccinia Virus protein VP39"/>
    <property type="match status" value="1"/>
</dbReference>
<keyword evidence="2 7" id="KW-0489">Methyltransferase</keyword>
<evidence type="ECO:0000256" key="5">
    <source>
        <dbReference type="ARBA" id="ARBA00023098"/>
    </source>
</evidence>
<dbReference type="InterPro" id="IPR029063">
    <property type="entry name" value="SAM-dependent_MTases_sf"/>
</dbReference>
<dbReference type="RefSeq" id="WP_012111918.1">
    <property type="nucleotide sequence ID" value="NC_009719.1"/>
</dbReference>
<evidence type="ECO:0000313" key="7">
    <source>
        <dbReference type="EMBL" id="ABS64599.1"/>
    </source>
</evidence>
<proteinExistence type="inferred from homology"/>
<comment type="similarity">
    <text evidence="1">Belongs to the CFA/CMAS family.</text>
</comment>
<dbReference type="InterPro" id="IPR050723">
    <property type="entry name" value="CFA/CMAS"/>
</dbReference>
<dbReference type="HOGENOM" id="CLU_026434_0_2_5"/>
<dbReference type="InterPro" id="IPR003333">
    <property type="entry name" value="CMAS"/>
</dbReference>
<dbReference type="Pfam" id="PF02353">
    <property type="entry name" value="CMAS"/>
    <property type="match status" value="1"/>
</dbReference>
<dbReference type="KEGG" id="pla:Plav_2992"/>